<protein>
    <submittedName>
        <fullName evidence="1">Uncharacterized protein</fullName>
    </submittedName>
</protein>
<accession>A0ACB8Z6L3</accession>
<evidence type="ECO:0000313" key="2">
    <source>
        <dbReference type="Proteomes" id="UP001055879"/>
    </source>
</evidence>
<reference evidence="2" key="1">
    <citation type="journal article" date="2022" name="Mol. Ecol. Resour.">
        <title>The genomes of chicory, endive, great burdock and yacon provide insights into Asteraceae palaeo-polyploidization history and plant inulin production.</title>
        <authorList>
            <person name="Fan W."/>
            <person name="Wang S."/>
            <person name="Wang H."/>
            <person name="Wang A."/>
            <person name="Jiang F."/>
            <person name="Liu H."/>
            <person name="Zhao H."/>
            <person name="Xu D."/>
            <person name="Zhang Y."/>
        </authorList>
    </citation>
    <scope>NUCLEOTIDE SEQUENCE [LARGE SCALE GENOMIC DNA]</scope>
    <source>
        <strain evidence="2">cv. Niubang</strain>
    </source>
</reference>
<reference evidence="1 2" key="2">
    <citation type="journal article" date="2022" name="Mol. Ecol. Resour.">
        <title>The genomes of chicory, endive, great burdock and yacon provide insights into Asteraceae paleo-polyploidization history and plant inulin production.</title>
        <authorList>
            <person name="Fan W."/>
            <person name="Wang S."/>
            <person name="Wang H."/>
            <person name="Wang A."/>
            <person name="Jiang F."/>
            <person name="Liu H."/>
            <person name="Zhao H."/>
            <person name="Xu D."/>
            <person name="Zhang Y."/>
        </authorList>
    </citation>
    <scope>NUCLEOTIDE SEQUENCE [LARGE SCALE GENOMIC DNA]</scope>
    <source>
        <strain evidence="2">cv. Niubang</strain>
    </source>
</reference>
<sequence>MDMIKPVEWVLQDYLSAGPQPPFRGRHKFGRGGRPRHGAIMDRDHPMPMRGQSFLLEEKFTIPYGGRHYEDPYIYGDTARGVKRPYFAVKFTDKEEN</sequence>
<gene>
    <name evidence="1" type="ORF">L6452_32829</name>
</gene>
<dbReference type="Proteomes" id="UP001055879">
    <property type="component" value="Linkage Group LG11"/>
</dbReference>
<name>A0ACB8Z6L3_ARCLA</name>
<evidence type="ECO:0000313" key="1">
    <source>
        <dbReference type="EMBL" id="KAI3693003.1"/>
    </source>
</evidence>
<proteinExistence type="predicted"/>
<keyword evidence="2" id="KW-1185">Reference proteome</keyword>
<dbReference type="EMBL" id="CM042057">
    <property type="protein sequence ID" value="KAI3693003.1"/>
    <property type="molecule type" value="Genomic_DNA"/>
</dbReference>
<organism evidence="1 2">
    <name type="scientific">Arctium lappa</name>
    <name type="common">Greater burdock</name>
    <name type="synonym">Lappa major</name>
    <dbReference type="NCBI Taxonomy" id="4217"/>
    <lineage>
        <taxon>Eukaryota</taxon>
        <taxon>Viridiplantae</taxon>
        <taxon>Streptophyta</taxon>
        <taxon>Embryophyta</taxon>
        <taxon>Tracheophyta</taxon>
        <taxon>Spermatophyta</taxon>
        <taxon>Magnoliopsida</taxon>
        <taxon>eudicotyledons</taxon>
        <taxon>Gunneridae</taxon>
        <taxon>Pentapetalae</taxon>
        <taxon>asterids</taxon>
        <taxon>campanulids</taxon>
        <taxon>Asterales</taxon>
        <taxon>Asteraceae</taxon>
        <taxon>Carduoideae</taxon>
        <taxon>Cardueae</taxon>
        <taxon>Arctiinae</taxon>
        <taxon>Arctium</taxon>
    </lineage>
</organism>
<comment type="caution">
    <text evidence="1">The sequence shown here is derived from an EMBL/GenBank/DDBJ whole genome shotgun (WGS) entry which is preliminary data.</text>
</comment>